<dbReference type="SUPFAM" id="SSF56655">
    <property type="entry name" value="Carbohydrate phosphatase"/>
    <property type="match status" value="1"/>
</dbReference>
<keyword evidence="7 10" id="KW-0378">Hydrolase</keyword>
<evidence type="ECO:0000256" key="9">
    <source>
        <dbReference type="PIRSR" id="PIRSR600760-2"/>
    </source>
</evidence>
<dbReference type="FunFam" id="3.30.540.10:FF:000003">
    <property type="entry name" value="Inositol-1-monophosphatase"/>
    <property type="match status" value="1"/>
</dbReference>
<keyword evidence="8 9" id="KW-0460">Magnesium</keyword>
<dbReference type="InterPro" id="IPR020583">
    <property type="entry name" value="Inositol_monoP_metal-BS"/>
</dbReference>
<proteinExistence type="inferred from homology"/>
<feature type="binding site" evidence="9">
    <location>
        <position position="88"/>
    </location>
    <ligand>
        <name>Mg(2+)</name>
        <dbReference type="ChEBI" id="CHEBI:18420"/>
        <label>1</label>
        <note>catalytic</note>
    </ligand>
</feature>
<evidence type="ECO:0000256" key="5">
    <source>
        <dbReference type="ARBA" id="ARBA00019784"/>
    </source>
</evidence>
<dbReference type="PRINTS" id="PR00377">
    <property type="entry name" value="IMPHPHTASES"/>
</dbReference>
<dbReference type="PANTHER" id="PTHR20854">
    <property type="entry name" value="INOSITOL MONOPHOSPHATASE"/>
    <property type="match status" value="1"/>
</dbReference>
<accession>A0A238L4M2</accession>
<sequence length="265" mass="27830">MTSLDTRKTLAVDICRTAGDLALSYFSDRAGLRVDSKGAQDWVSDADREVELHVRKRLSEALPQDGIFGEEGAPTPGTSGYDWVIDPIDGTTNFVHGIPAWTVVLACVHEGRTVIGVIHDPLHNETYVATAGGGATLNGVPLALDPDKGFASGTVGVGYSNRVKAQNLLPVIEGLMATGAMIHRNASGALSLAYVAAGRLLGYVEEHMNAWDCLAGQLLVAEAGGRVEPQDVNAMIKDGGRVVVSGPAVFDDLVTLADAAWGRPT</sequence>
<dbReference type="GO" id="GO:0006020">
    <property type="term" value="P:inositol metabolic process"/>
    <property type="evidence" value="ECO:0007669"/>
    <property type="project" value="TreeGrafter"/>
</dbReference>
<dbReference type="Gene3D" id="3.40.190.80">
    <property type="match status" value="1"/>
</dbReference>
<evidence type="ECO:0000256" key="2">
    <source>
        <dbReference type="ARBA" id="ARBA00001946"/>
    </source>
</evidence>
<evidence type="ECO:0000256" key="1">
    <source>
        <dbReference type="ARBA" id="ARBA00001033"/>
    </source>
</evidence>
<dbReference type="GO" id="GO:0046872">
    <property type="term" value="F:metal ion binding"/>
    <property type="evidence" value="ECO:0007669"/>
    <property type="project" value="UniProtKB-KW"/>
</dbReference>
<comment type="similarity">
    <text evidence="3">Belongs to the inositol monophosphatase superfamily.</text>
</comment>
<dbReference type="Gene3D" id="3.30.540.10">
    <property type="entry name" value="Fructose-1,6-Bisphosphatase, subunit A, domain 1"/>
    <property type="match status" value="1"/>
</dbReference>
<dbReference type="GO" id="GO:0007165">
    <property type="term" value="P:signal transduction"/>
    <property type="evidence" value="ECO:0007669"/>
    <property type="project" value="TreeGrafter"/>
</dbReference>
<dbReference type="InterPro" id="IPR000760">
    <property type="entry name" value="Inositol_monophosphatase-like"/>
</dbReference>
<dbReference type="PROSITE" id="PS00629">
    <property type="entry name" value="IMP_1"/>
    <property type="match status" value="1"/>
</dbReference>
<name>A0A238L4M2_9RHOB</name>
<gene>
    <name evidence="10" type="primary">suhB_5</name>
    <name evidence="10" type="ORF">MAA8898_04566</name>
</gene>
<dbReference type="PANTHER" id="PTHR20854:SF4">
    <property type="entry name" value="INOSITOL-1-MONOPHOSPHATASE-RELATED"/>
    <property type="match status" value="1"/>
</dbReference>
<comment type="cofactor">
    <cofactor evidence="2 9">
        <name>Mg(2+)</name>
        <dbReference type="ChEBI" id="CHEBI:18420"/>
    </cofactor>
</comment>
<evidence type="ECO:0000256" key="8">
    <source>
        <dbReference type="ARBA" id="ARBA00022842"/>
    </source>
</evidence>
<dbReference type="EC" id="3.1.3.25" evidence="4"/>
<dbReference type="Proteomes" id="UP000207598">
    <property type="component" value="Unassembled WGS sequence"/>
</dbReference>
<dbReference type="AlphaFoldDB" id="A0A238L4M2"/>
<evidence type="ECO:0000256" key="6">
    <source>
        <dbReference type="ARBA" id="ARBA00022723"/>
    </source>
</evidence>
<dbReference type="GO" id="GO:0008934">
    <property type="term" value="F:inositol monophosphate 1-phosphatase activity"/>
    <property type="evidence" value="ECO:0007669"/>
    <property type="project" value="InterPro"/>
</dbReference>
<feature type="binding site" evidence="9">
    <location>
        <position position="70"/>
    </location>
    <ligand>
        <name>Mg(2+)</name>
        <dbReference type="ChEBI" id="CHEBI:18420"/>
        <label>1</label>
        <note>catalytic</note>
    </ligand>
</feature>
<evidence type="ECO:0000256" key="7">
    <source>
        <dbReference type="ARBA" id="ARBA00022801"/>
    </source>
</evidence>
<dbReference type="Pfam" id="PF00459">
    <property type="entry name" value="Inositol_P"/>
    <property type="match status" value="1"/>
</dbReference>
<evidence type="ECO:0000256" key="3">
    <source>
        <dbReference type="ARBA" id="ARBA00009759"/>
    </source>
</evidence>
<feature type="binding site" evidence="9">
    <location>
        <position position="86"/>
    </location>
    <ligand>
        <name>Mg(2+)</name>
        <dbReference type="ChEBI" id="CHEBI:18420"/>
        <label>1</label>
        <note>catalytic</note>
    </ligand>
</feature>
<dbReference type="EMBL" id="FXYF01000019">
    <property type="protein sequence ID" value="SMX50033.1"/>
    <property type="molecule type" value="Genomic_DNA"/>
</dbReference>
<reference evidence="10 11" key="1">
    <citation type="submission" date="2017-05" db="EMBL/GenBank/DDBJ databases">
        <authorList>
            <person name="Song R."/>
            <person name="Chenine A.L."/>
            <person name="Ruprecht R.M."/>
        </authorList>
    </citation>
    <scope>NUCLEOTIDE SEQUENCE [LARGE SCALE GENOMIC DNA]</scope>
    <source>
        <strain evidence="10 11">CECT 8898</strain>
    </source>
</reference>
<dbReference type="OrthoDB" id="9785695at2"/>
<organism evidence="10 11">
    <name type="scientific">Maliponia aquimaris</name>
    <dbReference type="NCBI Taxonomy" id="1673631"/>
    <lineage>
        <taxon>Bacteria</taxon>
        <taxon>Pseudomonadati</taxon>
        <taxon>Pseudomonadota</taxon>
        <taxon>Alphaproteobacteria</taxon>
        <taxon>Rhodobacterales</taxon>
        <taxon>Paracoccaceae</taxon>
        <taxon>Maliponia</taxon>
    </lineage>
</organism>
<protein>
    <recommendedName>
        <fullName evidence="5">Inositol-1-monophosphatase</fullName>
        <ecNumber evidence="4">3.1.3.25</ecNumber>
    </recommendedName>
</protein>
<dbReference type="RefSeq" id="WP_094023333.1">
    <property type="nucleotide sequence ID" value="NZ_FXYF01000019.1"/>
</dbReference>
<keyword evidence="6 9" id="KW-0479">Metal-binding</keyword>
<feature type="binding site" evidence="9">
    <location>
        <position position="89"/>
    </location>
    <ligand>
        <name>Mg(2+)</name>
        <dbReference type="ChEBI" id="CHEBI:18420"/>
        <label>1</label>
        <note>catalytic</note>
    </ligand>
</feature>
<dbReference type="InterPro" id="IPR022337">
    <property type="entry name" value="Inositol_monophosphatase_SuhB"/>
</dbReference>
<evidence type="ECO:0000256" key="4">
    <source>
        <dbReference type="ARBA" id="ARBA00013106"/>
    </source>
</evidence>
<evidence type="ECO:0000313" key="11">
    <source>
        <dbReference type="Proteomes" id="UP000207598"/>
    </source>
</evidence>
<feature type="binding site" evidence="9">
    <location>
        <position position="212"/>
    </location>
    <ligand>
        <name>Mg(2+)</name>
        <dbReference type="ChEBI" id="CHEBI:18420"/>
        <label>1</label>
        <note>catalytic</note>
    </ligand>
</feature>
<keyword evidence="11" id="KW-1185">Reference proteome</keyword>
<evidence type="ECO:0000313" key="10">
    <source>
        <dbReference type="EMBL" id="SMX50033.1"/>
    </source>
</evidence>
<comment type="catalytic activity">
    <reaction evidence="1">
        <text>a myo-inositol phosphate + H2O = myo-inositol + phosphate</text>
        <dbReference type="Rhea" id="RHEA:24056"/>
        <dbReference type="ChEBI" id="CHEBI:15377"/>
        <dbReference type="ChEBI" id="CHEBI:17268"/>
        <dbReference type="ChEBI" id="CHEBI:43474"/>
        <dbReference type="ChEBI" id="CHEBI:84139"/>
        <dbReference type="EC" id="3.1.3.25"/>
    </reaction>
</comment>
<dbReference type="PRINTS" id="PR01959">
    <property type="entry name" value="SBIMPHPHTASE"/>
</dbReference>